<sequence length="296" mass="31992">MASDSSRTVNNIVTCVARQQPSCHLSVNVLFWWLTADGVNIDELRCFTETMVKRVAVILSGCGVYDGTEIHEASAVLVHLSRAGAKVQMFAPNADQMHVVNHCEGKPTEEKRNILQESARIARGDVTDLVELNVSAFDAVIIPGKPATLSFSFSVLIIFLILRVSGGFGAAKNLCDWAVKSKNCAVQPDIEKLIKAFHKAGKPLGMCCISPVLAAKILPGCELTVGHDKECDKWPYAQTAGAVREMGCKHVNTDVDKAHVDAKNKLVTTCAFMCNAPVHQVFDGIGVMVSETLKLA</sequence>
<dbReference type="PANTHER" id="PTHR10224:SF11">
    <property type="entry name" value="ES1 PROTEIN HOMOLOG, MITOCHONDRIAL"/>
    <property type="match status" value="1"/>
</dbReference>
<name>A0A674PQN0_TAKRU</name>
<dbReference type="InterPro" id="IPR029062">
    <property type="entry name" value="Class_I_gatase-like"/>
</dbReference>
<evidence type="ECO:0000313" key="1">
    <source>
        <dbReference type="Ensembl" id="ENSTRUP00000087839.1"/>
    </source>
</evidence>
<organism evidence="1 2">
    <name type="scientific">Takifugu rubripes</name>
    <name type="common">Japanese pufferfish</name>
    <name type="synonym">Fugu rubripes</name>
    <dbReference type="NCBI Taxonomy" id="31033"/>
    <lineage>
        <taxon>Eukaryota</taxon>
        <taxon>Metazoa</taxon>
        <taxon>Chordata</taxon>
        <taxon>Craniata</taxon>
        <taxon>Vertebrata</taxon>
        <taxon>Euteleostomi</taxon>
        <taxon>Actinopterygii</taxon>
        <taxon>Neopterygii</taxon>
        <taxon>Teleostei</taxon>
        <taxon>Neoteleostei</taxon>
        <taxon>Acanthomorphata</taxon>
        <taxon>Eupercaria</taxon>
        <taxon>Tetraodontiformes</taxon>
        <taxon>Tetradontoidea</taxon>
        <taxon>Tetraodontidae</taxon>
        <taxon>Takifugu</taxon>
    </lineage>
</organism>
<dbReference type="SUPFAM" id="SSF52317">
    <property type="entry name" value="Class I glutamine amidotransferase-like"/>
    <property type="match status" value="2"/>
</dbReference>
<reference evidence="1 2" key="1">
    <citation type="journal article" date="2011" name="Genome Biol. Evol.">
        <title>Integration of the genetic map and genome assembly of fugu facilitates insights into distinct features of genome evolution in teleosts and mammals.</title>
        <authorList>
            <person name="Kai W."/>
            <person name="Kikuchi K."/>
            <person name="Tohari S."/>
            <person name="Chew A.K."/>
            <person name="Tay A."/>
            <person name="Fujiwara A."/>
            <person name="Hosoya S."/>
            <person name="Suetake H."/>
            <person name="Naruse K."/>
            <person name="Brenner S."/>
            <person name="Suzuki Y."/>
            <person name="Venkatesh B."/>
        </authorList>
    </citation>
    <scope>NUCLEOTIDE SEQUENCE [LARGE SCALE GENOMIC DNA]</scope>
</reference>
<evidence type="ECO:0000313" key="2">
    <source>
        <dbReference type="Proteomes" id="UP000005226"/>
    </source>
</evidence>
<dbReference type="PANTHER" id="PTHR10224">
    <property type="entry name" value="ES1 PROTEIN HOMOLOG, MITOCHONDRIAL"/>
    <property type="match status" value="1"/>
</dbReference>
<dbReference type="AlphaFoldDB" id="A0A674PQN0"/>
<dbReference type="InParanoid" id="A0A674PQN0"/>
<dbReference type="GeneTree" id="ENSGT00390000003706"/>
<dbReference type="FunCoup" id="A0A674PQN0">
    <property type="interactions" value="1"/>
</dbReference>
<dbReference type="Gene3D" id="3.40.50.880">
    <property type="match status" value="2"/>
</dbReference>
<dbReference type="OMA" id="GAMVKCI"/>
<protein>
    <submittedName>
        <fullName evidence="1">Si:ch211-153b23.5</fullName>
    </submittedName>
</protein>
<dbReference type="Proteomes" id="UP000005226">
    <property type="component" value="Chromosome 14"/>
</dbReference>
<reference evidence="1" key="3">
    <citation type="submission" date="2025-09" db="UniProtKB">
        <authorList>
            <consortium name="Ensembl"/>
        </authorList>
    </citation>
    <scope>IDENTIFICATION</scope>
</reference>
<dbReference type="Ensembl" id="ENSTRUT00000064378.1">
    <property type="protein sequence ID" value="ENSTRUP00000087839.1"/>
    <property type="gene ID" value="ENSTRUG00000031310.1"/>
</dbReference>
<dbReference type="CDD" id="cd03133">
    <property type="entry name" value="GATase1_ES1"/>
    <property type="match status" value="1"/>
</dbReference>
<keyword evidence="2" id="KW-1185">Reference proteome</keyword>
<reference evidence="1" key="2">
    <citation type="submission" date="2025-08" db="UniProtKB">
        <authorList>
            <consortium name="Ensembl"/>
        </authorList>
    </citation>
    <scope>IDENTIFICATION</scope>
</reference>
<gene>
    <name evidence="1" type="primary">si:ch211-153b23.5</name>
</gene>
<proteinExistence type="predicted"/>
<accession>A0A674PQN0</accession>